<evidence type="ECO:0000313" key="1">
    <source>
        <dbReference type="EMBL" id="GAA3113988.1"/>
    </source>
</evidence>
<dbReference type="RefSeq" id="WP_344854670.1">
    <property type="nucleotide sequence ID" value="NZ_BAAAUT010000001.1"/>
</dbReference>
<dbReference type="EMBL" id="BAAAUT010000001">
    <property type="protein sequence ID" value="GAA3113988.1"/>
    <property type="molecule type" value="Genomic_DNA"/>
</dbReference>
<name>A0ABP6MLB3_9ACTN</name>
<reference evidence="2" key="1">
    <citation type="journal article" date="2019" name="Int. J. Syst. Evol. Microbiol.">
        <title>The Global Catalogue of Microorganisms (GCM) 10K type strain sequencing project: providing services to taxonomists for standard genome sequencing and annotation.</title>
        <authorList>
            <consortium name="The Broad Institute Genomics Platform"/>
            <consortium name="The Broad Institute Genome Sequencing Center for Infectious Disease"/>
            <person name="Wu L."/>
            <person name="Ma J."/>
        </authorList>
    </citation>
    <scope>NUCLEOTIDE SEQUENCE [LARGE SCALE GENOMIC DNA]</scope>
    <source>
        <strain evidence="2">JCM 9373</strain>
    </source>
</reference>
<evidence type="ECO:0000313" key="2">
    <source>
        <dbReference type="Proteomes" id="UP001500320"/>
    </source>
</evidence>
<dbReference type="Proteomes" id="UP001500320">
    <property type="component" value="Unassembled WGS sequence"/>
</dbReference>
<gene>
    <name evidence="1" type="ORF">GCM10010466_01370</name>
</gene>
<protein>
    <submittedName>
        <fullName evidence="1">Uncharacterized protein</fullName>
    </submittedName>
</protein>
<organism evidence="1 2">
    <name type="scientific">Planomonospora alba</name>
    <dbReference type="NCBI Taxonomy" id="161354"/>
    <lineage>
        <taxon>Bacteria</taxon>
        <taxon>Bacillati</taxon>
        <taxon>Actinomycetota</taxon>
        <taxon>Actinomycetes</taxon>
        <taxon>Streptosporangiales</taxon>
        <taxon>Streptosporangiaceae</taxon>
        <taxon>Planomonospora</taxon>
    </lineage>
</organism>
<sequence>MSERGSHVLGIPTAGGGKVVLPFLTEEQAAGVRASFADLAAAARTRPVRQAGRTRACIRCGGAGGLDERRESRTGGGGTVVTALAVPCRACGGTGRIPVKR</sequence>
<accession>A0ABP6MLB3</accession>
<keyword evidence="2" id="KW-1185">Reference proteome</keyword>
<comment type="caution">
    <text evidence="1">The sequence shown here is derived from an EMBL/GenBank/DDBJ whole genome shotgun (WGS) entry which is preliminary data.</text>
</comment>
<proteinExistence type="predicted"/>